<dbReference type="InterPro" id="IPR011701">
    <property type="entry name" value="MFS"/>
</dbReference>
<keyword evidence="2" id="KW-0813">Transport</keyword>
<dbReference type="SUPFAM" id="SSF103473">
    <property type="entry name" value="MFS general substrate transporter"/>
    <property type="match status" value="1"/>
</dbReference>
<comment type="caution">
    <text evidence="7">The sequence shown here is derived from an EMBL/GenBank/DDBJ whole genome shotgun (WGS) entry which is preliminary data.</text>
</comment>
<feature type="transmembrane region" description="Helical" evidence="6">
    <location>
        <begin position="108"/>
        <end position="127"/>
    </location>
</feature>
<dbReference type="EMBL" id="JASJQH010010272">
    <property type="protein sequence ID" value="KAK9670981.1"/>
    <property type="molecule type" value="Genomic_DNA"/>
</dbReference>
<feature type="transmembrane region" description="Helical" evidence="6">
    <location>
        <begin position="12"/>
        <end position="32"/>
    </location>
</feature>
<dbReference type="Proteomes" id="UP001479436">
    <property type="component" value="Unassembled WGS sequence"/>
</dbReference>
<gene>
    <name evidence="7" type="ORF">K7432_017151</name>
</gene>
<dbReference type="PANTHER" id="PTHR23501:SF191">
    <property type="entry name" value="VACUOLAR BASIC AMINO ACID TRANSPORTER 4"/>
    <property type="match status" value="1"/>
</dbReference>
<dbReference type="Pfam" id="PF07690">
    <property type="entry name" value="MFS_1"/>
    <property type="match status" value="1"/>
</dbReference>
<dbReference type="Gene3D" id="1.20.1250.20">
    <property type="entry name" value="MFS general substrate transporter like domains"/>
    <property type="match status" value="1"/>
</dbReference>
<evidence type="ECO:0000256" key="4">
    <source>
        <dbReference type="ARBA" id="ARBA00022989"/>
    </source>
</evidence>
<dbReference type="PANTHER" id="PTHR23501">
    <property type="entry name" value="MAJOR FACILITATOR SUPERFAMILY"/>
    <property type="match status" value="1"/>
</dbReference>
<dbReference type="InterPro" id="IPR036259">
    <property type="entry name" value="MFS_trans_sf"/>
</dbReference>
<evidence type="ECO:0000313" key="8">
    <source>
        <dbReference type="Proteomes" id="UP001479436"/>
    </source>
</evidence>
<organism evidence="7 8">
    <name type="scientific">Basidiobolus ranarum</name>
    <dbReference type="NCBI Taxonomy" id="34480"/>
    <lineage>
        <taxon>Eukaryota</taxon>
        <taxon>Fungi</taxon>
        <taxon>Fungi incertae sedis</taxon>
        <taxon>Zoopagomycota</taxon>
        <taxon>Entomophthoromycotina</taxon>
        <taxon>Basidiobolomycetes</taxon>
        <taxon>Basidiobolales</taxon>
        <taxon>Basidiobolaceae</taxon>
        <taxon>Basidiobolus</taxon>
    </lineage>
</organism>
<keyword evidence="5 6" id="KW-0472">Membrane</keyword>
<comment type="subcellular location">
    <subcellularLocation>
        <location evidence="1">Endomembrane system</location>
        <topology evidence="1">Multi-pass membrane protein</topology>
    </subcellularLocation>
</comment>
<feature type="transmembrane region" description="Helical" evidence="6">
    <location>
        <begin position="78"/>
        <end position="96"/>
    </location>
</feature>
<keyword evidence="8" id="KW-1185">Reference proteome</keyword>
<evidence type="ECO:0000256" key="5">
    <source>
        <dbReference type="ARBA" id="ARBA00023136"/>
    </source>
</evidence>
<evidence type="ECO:0000256" key="1">
    <source>
        <dbReference type="ARBA" id="ARBA00004127"/>
    </source>
</evidence>
<evidence type="ECO:0000256" key="3">
    <source>
        <dbReference type="ARBA" id="ARBA00022692"/>
    </source>
</evidence>
<reference evidence="7 8" key="1">
    <citation type="submission" date="2023-04" db="EMBL/GenBank/DDBJ databases">
        <title>Genome of Basidiobolus ranarum AG-B5.</title>
        <authorList>
            <person name="Stajich J.E."/>
            <person name="Carter-House D."/>
            <person name="Gryganskyi A."/>
        </authorList>
    </citation>
    <scope>NUCLEOTIDE SEQUENCE [LARGE SCALE GENOMIC DNA]</scope>
    <source>
        <strain evidence="7 8">AG-B5</strain>
    </source>
</reference>
<feature type="transmembrane region" description="Helical" evidence="6">
    <location>
        <begin position="52"/>
        <end position="71"/>
    </location>
</feature>
<keyword evidence="4 6" id="KW-1133">Transmembrane helix</keyword>
<protein>
    <submittedName>
        <fullName evidence="7">Uncharacterized protein</fullName>
    </submittedName>
</protein>
<sequence length="237" mass="25483">MPFRFFKIRNVCVCFIGDIVFGAVYFGGVYFIPLFFQAVHGNSATESGIKLLPALLCNFVASLGAGWIVSWSGKVRPWIILGTSILVAGTALITTLDAHSNKAQELGYLAIYGIGCGLCFELYIIGIQSAVSEEDQPQITGIHAFAQSIGGAIALPIQNTILNIVLSNNLRNQVPGLGIASIDPTEVKGVDIQYREQVTEAYTGALQYALIPLCALAAITFLVTLFMKSVHLSSHKK</sequence>
<accession>A0ABR2VLI0</accession>
<proteinExistence type="predicted"/>
<keyword evidence="3 6" id="KW-0812">Transmembrane</keyword>
<evidence type="ECO:0000313" key="7">
    <source>
        <dbReference type="EMBL" id="KAK9670981.1"/>
    </source>
</evidence>
<evidence type="ECO:0000256" key="6">
    <source>
        <dbReference type="SAM" id="Phobius"/>
    </source>
</evidence>
<feature type="transmembrane region" description="Helical" evidence="6">
    <location>
        <begin position="205"/>
        <end position="227"/>
    </location>
</feature>
<evidence type="ECO:0000256" key="2">
    <source>
        <dbReference type="ARBA" id="ARBA00022448"/>
    </source>
</evidence>
<name>A0ABR2VLI0_9FUNG</name>